<sequence>MEKELEGLNIDDGEEECGSFHCNQNHNGKSVASSQGCLDYGS</sequence>
<proteinExistence type="predicted"/>
<evidence type="ECO:0000313" key="2">
    <source>
        <dbReference type="Proteomes" id="UP000593578"/>
    </source>
</evidence>
<dbReference type="Proteomes" id="UP000593578">
    <property type="component" value="Unassembled WGS sequence"/>
</dbReference>
<protein>
    <submittedName>
        <fullName evidence="1">Uncharacterized protein</fullName>
    </submittedName>
</protein>
<organism evidence="1 2">
    <name type="scientific">Gossypium raimondii</name>
    <name type="common">Peruvian cotton</name>
    <name type="synonym">Gossypium klotzschianum subsp. raimondii</name>
    <dbReference type="NCBI Taxonomy" id="29730"/>
    <lineage>
        <taxon>Eukaryota</taxon>
        <taxon>Viridiplantae</taxon>
        <taxon>Streptophyta</taxon>
        <taxon>Embryophyta</taxon>
        <taxon>Tracheophyta</taxon>
        <taxon>Spermatophyta</taxon>
        <taxon>Magnoliopsida</taxon>
        <taxon>eudicotyledons</taxon>
        <taxon>Gunneridae</taxon>
        <taxon>Pentapetalae</taxon>
        <taxon>rosids</taxon>
        <taxon>malvids</taxon>
        <taxon>Malvales</taxon>
        <taxon>Malvaceae</taxon>
        <taxon>Malvoideae</taxon>
        <taxon>Gossypium</taxon>
    </lineage>
</organism>
<name>A0A7J8QMM8_GOSRA</name>
<accession>A0A7J8QMM8</accession>
<gene>
    <name evidence="1" type="ORF">Gorai_002710</name>
</gene>
<comment type="caution">
    <text evidence="1">The sequence shown here is derived from an EMBL/GenBank/DDBJ whole genome shotgun (WGS) entry which is preliminary data.</text>
</comment>
<evidence type="ECO:0000313" key="1">
    <source>
        <dbReference type="EMBL" id="MBA0602530.1"/>
    </source>
</evidence>
<dbReference type="EMBL" id="JABEZZ010000013">
    <property type="protein sequence ID" value="MBA0602530.1"/>
    <property type="molecule type" value="Genomic_DNA"/>
</dbReference>
<reference evidence="1 2" key="1">
    <citation type="journal article" date="2019" name="Genome Biol. Evol.">
        <title>Insights into the evolution of the New World diploid cottons (Gossypium, subgenus Houzingenia) based on genome sequencing.</title>
        <authorList>
            <person name="Grover C.E."/>
            <person name="Arick M.A. 2nd"/>
            <person name="Thrash A."/>
            <person name="Conover J.L."/>
            <person name="Sanders W.S."/>
            <person name="Peterson D.G."/>
            <person name="Frelichowski J.E."/>
            <person name="Scheffler J.A."/>
            <person name="Scheffler B.E."/>
            <person name="Wendel J.F."/>
        </authorList>
    </citation>
    <scope>NUCLEOTIDE SEQUENCE [LARGE SCALE GENOMIC DNA]</scope>
    <source>
        <strain evidence="1">8</strain>
        <tissue evidence="1">Leaf</tissue>
    </source>
</reference>
<dbReference type="AlphaFoldDB" id="A0A7J8QMM8"/>